<dbReference type="CDD" id="cd03758">
    <property type="entry name" value="proteasome_beta_type_2"/>
    <property type="match status" value="1"/>
</dbReference>
<dbReference type="InterPro" id="IPR029055">
    <property type="entry name" value="Ntn_hydrolases_N"/>
</dbReference>
<dbReference type="Pfam" id="PF05346">
    <property type="entry name" value="DUF747"/>
    <property type="match status" value="2"/>
</dbReference>
<evidence type="ECO:0000256" key="5">
    <source>
        <dbReference type="ARBA" id="ARBA00022692"/>
    </source>
</evidence>
<feature type="coiled-coil region" evidence="10">
    <location>
        <begin position="429"/>
        <end position="456"/>
    </location>
</feature>
<evidence type="ECO:0000256" key="4">
    <source>
        <dbReference type="ARBA" id="ARBA00022490"/>
    </source>
</evidence>
<dbReference type="InterPro" id="IPR008010">
    <property type="entry name" value="Tatp1"/>
</dbReference>
<dbReference type="EMBL" id="CAJVQB010003067">
    <property type="protein sequence ID" value="CAG8596391.1"/>
    <property type="molecule type" value="Genomic_DNA"/>
</dbReference>
<comment type="subcellular location">
    <subcellularLocation>
        <location evidence="2">Membrane</location>
        <topology evidence="2">Multi-pass membrane protein</topology>
    </subcellularLocation>
    <subcellularLocation>
        <location evidence="1">Nucleus</location>
    </subcellularLocation>
</comment>
<evidence type="ECO:0000256" key="2">
    <source>
        <dbReference type="ARBA" id="ARBA00004141"/>
    </source>
</evidence>
<evidence type="ECO:0000256" key="10">
    <source>
        <dbReference type="SAM" id="Coils"/>
    </source>
</evidence>
<keyword evidence="6" id="KW-0647">Proteasome</keyword>
<dbReference type="PROSITE" id="PS00854">
    <property type="entry name" value="PROTEASOME_BETA_1"/>
    <property type="match status" value="1"/>
</dbReference>
<dbReference type="PANTHER" id="PTHR13317:SF4">
    <property type="entry name" value="TRANSMEMBRANE ANTERIOR POSTERIOR TRANSFORMATION PROTEIN 1 HOMOLOG"/>
    <property type="match status" value="1"/>
</dbReference>
<dbReference type="Proteomes" id="UP000789901">
    <property type="component" value="Unassembled WGS sequence"/>
</dbReference>
<keyword evidence="8 11" id="KW-0472">Membrane</keyword>
<feature type="transmembrane region" description="Helical" evidence="11">
    <location>
        <begin position="398"/>
        <end position="425"/>
    </location>
</feature>
<name>A0ABN7UH80_GIGMA</name>
<evidence type="ECO:0000256" key="3">
    <source>
        <dbReference type="ARBA" id="ARBA00008803"/>
    </source>
</evidence>
<dbReference type="InterPro" id="IPR016050">
    <property type="entry name" value="Proteasome_bsu_CS"/>
</dbReference>
<keyword evidence="10" id="KW-0175">Coiled coil</keyword>
<dbReference type="InterPro" id="IPR023333">
    <property type="entry name" value="Proteasome_suB-type"/>
</dbReference>
<keyword evidence="4" id="KW-0963">Cytoplasm</keyword>
<accession>A0ABN7UH80</accession>
<dbReference type="SUPFAM" id="SSF56235">
    <property type="entry name" value="N-terminal nucleophile aminohydrolases (Ntn hydrolases)"/>
    <property type="match status" value="1"/>
</dbReference>
<comment type="similarity">
    <text evidence="3">Belongs to the TAPT1 family.</text>
</comment>
<proteinExistence type="inferred from homology"/>
<evidence type="ECO:0000256" key="7">
    <source>
        <dbReference type="ARBA" id="ARBA00022989"/>
    </source>
</evidence>
<keyword evidence="9" id="KW-0539">Nucleus</keyword>
<dbReference type="Gene3D" id="3.60.20.10">
    <property type="entry name" value="Glutamine Phosphoribosylpyrophosphate, subunit 1, domain 1"/>
    <property type="match status" value="1"/>
</dbReference>
<dbReference type="PROSITE" id="PS51476">
    <property type="entry name" value="PROTEASOME_BETA_2"/>
    <property type="match status" value="1"/>
</dbReference>
<evidence type="ECO:0000256" key="11">
    <source>
        <dbReference type="SAM" id="Phobius"/>
    </source>
</evidence>
<feature type="transmembrane region" description="Helical" evidence="11">
    <location>
        <begin position="112"/>
        <end position="128"/>
    </location>
</feature>
<dbReference type="PANTHER" id="PTHR13317">
    <property type="entry name" value="TRANSMEMBRANE ANTERIOR POSTERIOR TRANSFORMATION PROTEIN 1 HOMOLOG"/>
    <property type="match status" value="1"/>
</dbReference>
<comment type="caution">
    <text evidence="12">The sequence shown here is derived from an EMBL/GenBank/DDBJ whole genome shotgun (WGS) entry which is preliminary data.</text>
</comment>
<evidence type="ECO:0000313" key="13">
    <source>
        <dbReference type="Proteomes" id="UP000789901"/>
    </source>
</evidence>
<evidence type="ECO:0000313" key="12">
    <source>
        <dbReference type="EMBL" id="CAG8596391.1"/>
    </source>
</evidence>
<keyword evidence="13" id="KW-1185">Reference proteome</keyword>
<dbReference type="InterPro" id="IPR035206">
    <property type="entry name" value="Proteasome_beta2"/>
</dbReference>
<keyword evidence="7 11" id="KW-1133">Transmembrane helix</keyword>
<evidence type="ECO:0000256" key="6">
    <source>
        <dbReference type="ARBA" id="ARBA00022942"/>
    </source>
</evidence>
<keyword evidence="5 11" id="KW-0812">Transmembrane</keyword>
<evidence type="ECO:0000256" key="8">
    <source>
        <dbReference type="ARBA" id="ARBA00023136"/>
    </source>
</evidence>
<dbReference type="Pfam" id="PF00227">
    <property type="entry name" value="Proteasome"/>
    <property type="match status" value="1"/>
</dbReference>
<evidence type="ECO:0000256" key="1">
    <source>
        <dbReference type="ARBA" id="ARBA00004123"/>
    </source>
</evidence>
<feature type="transmembrane region" description="Helical" evidence="11">
    <location>
        <begin position="69"/>
        <end position="91"/>
    </location>
</feature>
<gene>
    <name evidence="12" type="ORF">GMARGA_LOCUS6660</name>
</gene>
<sequence>MNSIPSESTTPSKAPFLALWDHFKDELLASDSESFEELKRERVINFFGIPWAIEKLMVFGFFICMDSFLYTFTILPLRILLVLYTVTIKFISNFKNEEKRFIHLNISQKSDLLKGVLIILVCISLQSVDAAQMYHSIRGQSVIKLYVIFNVLEIFDKLCCAFGGDILDSLFSKSTLCDKKSASNTNGHLWPITINSYSNALLTLLLSNQFIEIKGSVFKRFEKENLFQLSCSDIVERFQLALFLTVITVRNLIELSGSPTSPFSILPTSFIPLFPAMTTLETLLTPVIIVFASELLVDWLKHAFITKFNQIRPSIYNRYIDILSKDLVDGNVQKSENQKKFADSSLMVSRRIGFAALPLACLTIRVASQTVTMISDSIQEKMDTEEPFTIVFTQPSGVWIFCGFAVFVILTFIKLLVGINILGFAHRRYASMERRETEERARAEKLDAQIAKEKENQINNEILDDPKDNVLGKQKQVITLDNIDRYTLFKSHQEMEFLIGITGKDFVLTAADTSAARSITVMKSNEDKSCDLNKHNIMLYSGESGDTVNFAEYIQRNVRLYGIRNGIELTPKAAATFTRKELATSLRSRHPYSVFLLIAGYDITTSKPHLYWIDYLGSSAEVPFAAHGYGAYYCLSILDRYHHPNLTLDEAKDLIKKCINELKSRFIVNLFDFKIKVTDQDGIREITI</sequence>
<feature type="transmembrane region" description="Helical" evidence="11">
    <location>
        <begin position="43"/>
        <end position="63"/>
    </location>
</feature>
<reference evidence="12 13" key="1">
    <citation type="submission" date="2021-06" db="EMBL/GenBank/DDBJ databases">
        <authorList>
            <person name="Kallberg Y."/>
            <person name="Tangrot J."/>
            <person name="Rosling A."/>
        </authorList>
    </citation>
    <scope>NUCLEOTIDE SEQUENCE [LARGE SCALE GENOMIC DNA]</scope>
    <source>
        <strain evidence="12 13">120-4 pot B 10/14</strain>
    </source>
</reference>
<organism evidence="12 13">
    <name type="scientific">Gigaspora margarita</name>
    <dbReference type="NCBI Taxonomy" id="4874"/>
    <lineage>
        <taxon>Eukaryota</taxon>
        <taxon>Fungi</taxon>
        <taxon>Fungi incertae sedis</taxon>
        <taxon>Mucoromycota</taxon>
        <taxon>Glomeromycotina</taxon>
        <taxon>Glomeromycetes</taxon>
        <taxon>Diversisporales</taxon>
        <taxon>Gigasporaceae</taxon>
        <taxon>Gigaspora</taxon>
    </lineage>
</organism>
<protein>
    <submittedName>
        <fullName evidence="12">16186_t:CDS:1</fullName>
    </submittedName>
</protein>
<dbReference type="InterPro" id="IPR001353">
    <property type="entry name" value="Proteasome_sua/b"/>
</dbReference>
<evidence type="ECO:0000256" key="9">
    <source>
        <dbReference type="ARBA" id="ARBA00023242"/>
    </source>
</evidence>